<reference evidence="3" key="1">
    <citation type="submission" date="2024-07" db="EMBL/GenBank/DDBJ databases">
        <title>Two chromosome-level genome assemblies of Korean endemic species Abeliophyllum distichum and Forsythia ovata (Oleaceae).</title>
        <authorList>
            <person name="Jang H."/>
        </authorList>
    </citation>
    <scope>NUCLEOTIDE SEQUENCE [LARGE SCALE GENOMIC DNA]</scope>
</reference>
<evidence type="ECO:0000256" key="1">
    <source>
        <dbReference type="SAM" id="MobiDB-lite"/>
    </source>
</evidence>
<comment type="caution">
    <text evidence="2">The sequence shown here is derived from an EMBL/GenBank/DDBJ whole genome shotgun (WGS) entry which is preliminary data.</text>
</comment>
<proteinExistence type="predicted"/>
<protein>
    <submittedName>
        <fullName evidence="2">Uncharacterized protein</fullName>
    </submittedName>
</protein>
<organism evidence="2 3">
    <name type="scientific">Abeliophyllum distichum</name>
    <dbReference type="NCBI Taxonomy" id="126358"/>
    <lineage>
        <taxon>Eukaryota</taxon>
        <taxon>Viridiplantae</taxon>
        <taxon>Streptophyta</taxon>
        <taxon>Embryophyta</taxon>
        <taxon>Tracheophyta</taxon>
        <taxon>Spermatophyta</taxon>
        <taxon>Magnoliopsida</taxon>
        <taxon>eudicotyledons</taxon>
        <taxon>Gunneridae</taxon>
        <taxon>Pentapetalae</taxon>
        <taxon>asterids</taxon>
        <taxon>lamiids</taxon>
        <taxon>Lamiales</taxon>
        <taxon>Oleaceae</taxon>
        <taxon>Forsythieae</taxon>
        <taxon>Abeliophyllum</taxon>
    </lineage>
</organism>
<gene>
    <name evidence="2" type="ORF">Adt_45512</name>
</gene>
<dbReference type="Proteomes" id="UP001604336">
    <property type="component" value="Unassembled WGS sequence"/>
</dbReference>
<evidence type="ECO:0000313" key="2">
    <source>
        <dbReference type="EMBL" id="KAL2462092.1"/>
    </source>
</evidence>
<sequence length="196" mass="22107">MSPSRSNNKSKRKTTFRRSSVAQKRNRRKSKARNKPQKKFTVMVKEGKKAVASTSHTASVVETVKELVTQRDPDPRSLQKSQNVGHKGGCGRSLVNTTPIKKLMLTIMIYTATISVNLIEHLSQNNRIMVLLRSISINSQIKKSTKHTNRTSQAAKSCPKIPRQVETSKAEALKKRFDVVMSTHEKLVADHFILKM</sequence>
<keyword evidence="3" id="KW-1185">Reference proteome</keyword>
<dbReference type="AlphaFoldDB" id="A0ABD1PDW3"/>
<feature type="compositionally biased region" description="Basic residues" evidence="1">
    <location>
        <begin position="24"/>
        <end position="38"/>
    </location>
</feature>
<feature type="compositionally biased region" description="Basic and acidic residues" evidence="1">
    <location>
        <begin position="67"/>
        <end position="77"/>
    </location>
</feature>
<feature type="region of interest" description="Disordered" evidence="1">
    <location>
        <begin position="1"/>
        <end position="41"/>
    </location>
</feature>
<evidence type="ECO:0000313" key="3">
    <source>
        <dbReference type="Proteomes" id="UP001604336"/>
    </source>
</evidence>
<feature type="region of interest" description="Disordered" evidence="1">
    <location>
        <begin position="67"/>
        <end position="95"/>
    </location>
</feature>
<name>A0ABD1PDW3_9LAMI</name>
<dbReference type="EMBL" id="JBFOLK010000014">
    <property type="protein sequence ID" value="KAL2462092.1"/>
    <property type="molecule type" value="Genomic_DNA"/>
</dbReference>
<accession>A0ABD1PDW3</accession>